<keyword evidence="7" id="KW-0904">Protein phosphatase</keyword>
<evidence type="ECO:0000256" key="8">
    <source>
        <dbReference type="ARBA" id="ARBA00023211"/>
    </source>
</evidence>
<dbReference type="Gene3D" id="3.60.40.10">
    <property type="entry name" value="PPM-type phosphatase domain"/>
    <property type="match status" value="1"/>
</dbReference>
<dbReference type="GO" id="GO:0046872">
    <property type="term" value="F:metal ion binding"/>
    <property type="evidence" value="ECO:0007669"/>
    <property type="project" value="UniProtKB-KW"/>
</dbReference>
<dbReference type="CDD" id="cd00143">
    <property type="entry name" value="PP2Cc"/>
    <property type="match status" value="1"/>
</dbReference>
<gene>
    <name evidence="10" type="ORF">D0862_00653</name>
</gene>
<dbReference type="GO" id="GO:0004722">
    <property type="term" value="F:protein serine/threonine phosphatase activity"/>
    <property type="evidence" value="ECO:0007669"/>
    <property type="project" value="UniProtKB-EC"/>
</dbReference>
<evidence type="ECO:0000313" key="11">
    <source>
        <dbReference type="Proteomes" id="UP000281468"/>
    </source>
</evidence>
<comment type="caution">
    <text evidence="10">The sequence shown here is derived from an EMBL/GenBank/DDBJ whole genome shotgun (WGS) entry which is preliminary data.</text>
</comment>
<keyword evidence="8" id="KW-0464">Manganese</keyword>
<dbReference type="PROSITE" id="PS51746">
    <property type="entry name" value="PPM_2"/>
    <property type="match status" value="1"/>
</dbReference>
<dbReference type="EC" id="3.1.3.16" evidence="3"/>
<evidence type="ECO:0000256" key="5">
    <source>
        <dbReference type="ARBA" id="ARBA00022801"/>
    </source>
</evidence>
<evidence type="ECO:0000256" key="4">
    <source>
        <dbReference type="ARBA" id="ARBA00022723"/>
    </source>
</evidence>
<protein>
    <recommendedName>
        <fullName evidence="3">protein-serine/threonine phosphatase</fullName>
        <ecNumber evidence="3">3.1.3.16</ecNumber>
    </recommendedName>
</protein>
<dbReference type="InterPro" id="IPR015655">
    <property type="entry name" value="PP2C"/>
</dbReference>
<keyword evidence="4" id="KW-0479">Metal-binding</keyword>
<dbReference type="Proteomes" id="UP000281468">
    <property type="component" value="Unassembled WGS sequence"/>
</dbReference>
<comment type="cofactor">
    <cofactor evidence="1">
        <name>Mn(2+)</name>
        <dbReference type="ChEBI" id="CHEBI:29035"/>
    </cofactor>
</comment>
<dbReference type="PANTHER" id="PTHR13832:SF803">
    <property type="entry name" value="PROTEIN PHOSPHATASE 1G"/>
    <property type="match status" value="1"/>
</dbReference>
<evidence type="ECO:0000256" key="7">
    <source>
        <dbReference type="ARBA" id="ARBA00022912"/>
    </source>
</evidence>
<dbReference type="InterPro" id="IPR036457">
    <property type="entry name" value="PPM-type-like_dom_sf"/>
</dbReference>
<dbReference type="PANTHER" id="PTHR13832">
    <property type="entry name" value="PROTEIN PHOSPHATASE 2C"/>
    <property type="match status" value="1"/>
</dbReference>
<dbReference type="EMBL" id="QWIQ01000008">
    <property type="protein sequence ID" value="RMZ17923.1"/>
    <property type="molecule type" value="Genomic_DNA"/>
</dbReference>
<evidence type="ECO:0000259" key="9">
    <source>
        <dbReference type="PROSITE" id="PS51746"/>
    </source>
</evidence>
<evidence type="ECO:0000313" key="10">
    <source>
        <dbReference type="EMBL" id="RMZ17923.1"/>
    </source>
</evidence>
<sequence>MSSAQKLGDRPEQQDRYHVIRPGDLQPEHIAVFGVYDGQCVRSRKLERTLLLTMTSGGSLAVNQIEQEMSTVLESHLESDMSSHQYQDALKNALKDQDAALLATGMSHQGSTATIALLDTVRGLLVTADLGDSHIVLANKQADEELVWNVSRLSVLQTPSSTMERARIEDAGGEINYTYGSARVGGLAISRALGDMSFKQPEIGEISHSLQSIDDLEGETGVQKNSVVTADLVSNEAHTTARHLKGRNVLLLASDGIGEPSDAEGAARHAAKCWEQGMSAHQIAQDLGRQAMRLPAPDNCTIVLVFIDADSGEK</sequence>
<keyword evidence="6" id="KW-0460">Magnesium</keyword>
<keyword evidence="5" id="KW-0378">Hydrolase</keyword>
<evidence type="ECO:0000256" key="1">
    <source>
        <dbReference type="ARBA" id="ARBA00001936"/>
    </source>
</evidence>
<evidence type="ECO:0000256" key="2">
    <source>
        <dbReference type="ARBA" id="ARBA00006702"/>
    </source>
</evidence>
<dbReference type="InterPro" id="IPR001932">
    <property type="entry name" value="PPM-type_phosphatase-like_dom"/>
</dbReference>
<evidence type="ECO:0000256" key="3">
    <source>
        <dbReference type="ARBA" id="ARBA00013081"/>
    </source>
</evidence>
<proteinExistence type="inferred from homology"/>
<dbReference type="Pfam" id="PF00481">
    <property type="entry name" value="PP2C"/>
    <property type="match status" value="1"/>
</dbReference>
<dbReference type="VEuPathDB" id="FungiDB:BTJ68_10542"/>
<name>A0A3M7HXB8_HORWE</name>
<reference evidence="10 11" key="1">
    <citation type="journal article" date="2018" name="BMC Genomics">
        <title>Genomic evidence for intraspecific hybridization in a clonal and extremely halotolerant yeast.</title>
        <authorList>
            <person name="Gostincar C."/>
            <person name="Stajich J.E."/>
            <person name="Zupancic J."/>
            <person name="Zalar P."/>
            <person name="Gunde-Cimerman N."/>
        </authorList>
    </citation>
    <scope>NUCLEOTIDE SEQUENCE [LARGE SCALE GENOMIC DNA]</scope>
    <source>
        <strain evidence="10 11">EXF-171</strain>
    </source>
</reference>
<dbReference type="AlphaFoldDB" id="A0A3M7HXB8"/>
<organism evidence="10 11">
    <name type="scientific">Hortaea werneckii</name>
    <name type="common">Black yeast</name>
    <name type="synonym">Cladosporium werneckii</name>
    <dbReference type="NCBI Taxonomy" id="91943"/>
    <lineage>
        <taxon>Eukaryota</taxon>
        <taxon>Fungi</taxon>
        <taxon>Dikarya</taxon>
        <taxon>Ascomycota</taxon>
        <taxon>Pezizomycotina</taxon>
        <taxon>Dothideomycetes</taxon>
        <taxon>Dothideomycetidae</taxon>
        <taxon>Mycosphaerellales</taxon>
        <taxon>Teratosphaeriaceae</taxon>
        <taxon>Hortaea</taxon>
    </lineage>
</organism>
<accession>A0A3M7HXB8</accession>
<evidence type="ECO:0000256" key="6">
    <source>
        <dbReference type="ARBA" id="ARBA00022842"/>
    </source>
</evidence>
<feature type="domain" description="PPM-type phosphatase" evidence="9">
    <location>
        <begin position="1"/>
        <end position="307"/>
    </location>
</feature>
<dbReference type="SUPFAM" id="SSF81606">
    <property type="entry name" value="PP2C-like"/>
    <property type="match status" value="1"/>
</dbReference>
<comment type="similarity">
    <text evidence="2">Belongs to the PP2C family.</text>
</comment>
<dbReference type="SMART" id="SM00332">
    <property type="entry name" value="PP2Cc"/>
    <property type="match status" value="1"/>
</dbReference>